<keyword evidence="2" id="KW-0378">Hydrolase</keyword>
<dbReference type="InterPro" id="IPR000602">
    <property type="entry name" value="Glyco_hydro_38_N"/>
</dbReference>
<gene>
    <name evidence="2" type="ORF">K4G66_19830</name>
</gene>
<dbReference type="InterPro" id="IPR027291">
    <property type="entry name" value="Glyco_hydro_38_N_sf"/>
</dbReference>
<dbReference type="SUPFAM" id="SSF88688">
    <property type="entry name" value="Families 57/38 glycoside transferase middle domain"/>
    <property type="match status" value="1"/>
</dbReference>
<dbReference type="GO" id="GO:0009313">
    <property type="term" value="P:oligosaccharide catabolic process"/>
    <property type="evidence" value="ECO:0007669"/>
    <property type="project" value="TreeGrafter"/>
</dbReference>
<dbReference type="PANTHER" id="PTHR46017:SF1">
    <property type="entry name" value="ALPHA-MANNOSIDASE 2C1"/>
    <property type="match status" value="1"/>
</dbReference>
<dbReference type="InterPro" id="IPR015341">
    <property type="entry name" value="Glyco_hydro_38_cen"/>
</dbReference>
<dbReference type="InterPro" id="IPR013780">
    <property type="entry name" value="Glyco_hydro_b"/>
</dbReference>
<name>A0AA49GJ49_9BACT</name>
<dbReference type="InterPro" id="IPR011330">
    <property type="entry name" value="Glyco_hydro/deAcase_b/a-brl"/>
</dbReference>
<dbReference type="PANTHER" id="PTHR46017">
    <property type="entry name" value="ALPHA-MANNOSIDASE 2C1"/>
    <property type="match status" value="1"/>
</dbReference>
<dbReference type="SUPFAM" id="SSF88713">
    <property type="entry name" value="Glycoside hydrolase/deacetylase"/>
    <property type="match status" value="1"/>
</dbReference>
<dbReference type="Gene3D" id="3.20.110.10">
    <property type="entry name" value="Glycoside hydrolase 38, N terminal domain"/>
    <property type="match status" value="1"/>
</dbReference>
<dbReference type="GO" id="GO:0006013">
    <property type="term" value="P:mannose metabolic process"/>
    <property type="evidence" value="ECO:0007669"/>
    <property type="project" value="InterPro"/>
</dbReference>
<organism evidence="2">
    <name type="scientific">Roseihalotalea indica</name>
    <dbReference type="NCBI Taxonomy" id="2867963"/>
    <lineage>
        <taxon>Bacteria</taxon>
        <taxon>Pseudomonadati</taxon>
        <taxon>Bacteroidota</taxon>
        <taxon>Cytophagia</taxon>
        <taxon>Cytophagales</taxon>
        <taxon>Catalimonadaceae</taxon>
        <taxon>Roseihalotalea</taxon>
    </lineage>
</organism>
<dbReference type="AlphaFoldDB" id="A0AA49GJ49"/>
<dbReference type="InterPro" id="IPR011013">
    <property type="entry name" value="Gal_mutarotase_sf_dom"/>
</dbReference>
<dbReference type="Gene3D" id="2.70.98.30">
    <property type="entry name" value="Golgi alpha-mannosidase II, domain 4"/>
    <property type="match status" value="1"/>
</dbReference>
<dbReference type="Pfam" id="PF07748">
    <property type="entry name" value="Glyco_hydro_38C"/>
    <property type="match status" value="1"/>
</dbReference>
<evidence type="ECO:0000313" key="2">
    <source>
        <dbReference type="EMBL" id="WKN34626.1"/>
    </source>
</evidence>
<dbReference type="InterPro" id="IPR011682">
    <property type="entry name" value="Glyco_hydro_38_C"/>
</dbReference>
<feature type="domain" description="Glycoside hydrolase family 38 central" evidence="1">
    <location>
        <begin position="271"/>
        <end position="338"/>
    </location>
</feature>
<evidence type="ECO:0000259" key="1">
    <source>
        <dbReference type="SMART" id="SM00872"/>
    </source>
</evidence>
<dbReference type="InterPro" id="IPR028995">
    <property type="entry name" value="Glyco_hydro_57/38_cen_sf"/>
</dbReference>
<dbReference type="EMBL" id="CP120682">
    <property type="protein sequence ID" value="WKN34626.1"/>
    <property type="molecule type" value="Genomic_DNA"/>
</dbReference>
<dbReference type="SMART" id="SM00872">
    <property type="entry name" value="Alpha-mann_mid"/>
    <property type="match status" value="1"/>
</dbReference>
<dbReference type="Pfam" id="PF01074">
    <property type="entry name" value="Glyco_hydro_38N"/>
    <property type="match status" value="1"/>
</dbReference>
<reference evidence="2" key="2">
    <citation type="journal article" date="2024" name="Antonie Van Leeuwenhoek">
        <title>Roseihalotalea indica gen. nov., sp. nov., a halophilic Bacteroidetes from mesopelagic Southwest Indian Ocean with higher carbohydrate metabolic potential.</title>
        <authorList>
            <person name="Chen B."/>
            <person name="Zhang M."/>
            <person name="Lin D."/>
            <person name="Ye J."/>
            <person name="Tang K."/>
        </authorList>
    </citation>
    <scope>NUCLEOTIDE SEQUENCE</scope>
    <source>
        <strain evidence="2">TK19036</strain>
    </source>
</reference>
<sequence>MSAQQAYFIDGYHGGIYGHFPRWQTQFMVDQLEDHPDWKVNLEIEPETWDSVKVYDPEAYQRFKEALNDPAIAERIEFVNPGYGQSYLYNISGESLIRQFEYGIRKINEHFPSAQFTTYSTEEPCFTSALPQVLNSFGFQYASLKNPNTCWGGYTRGYGNGPIDWIGPDGTAITTIPRYAAEQLEGSSTWQTTAWANSEDYIQACLEAGIKDPIGMCLQDAGWDGGPWLGIAKRTYQPSEYTTWRDYFEDIAPEATQAWNFSQEDIQVSLMWGSQVLQKLAQQVRVAENKIVMAEKLAALSSFYRPMSWPTASLDEAWRTLLLAQHHDCWIVPYNGRVNDTWADKVVVWTDTTNQTSDRVMQQAAENLASSQSAEDKQHVRVFNTLLAPRSEIASVTIPDGWGNADVSIADQNGKPVVSQVINLPGENKQELLFLAEVPSTGYATYSLKKAKPASASGATIRVENNGIHVLETDLYKITIDPRQGGSIKSLIAKKMDDREFVDQNNERHFNEIRGFFFEKEQFYSSADQAARIKILENGPLMVRLQIEGKIDVHPYSQIITLRQGDKKIDFDLTIDWQGNPGIGHYSQAENYEATDLNKAFYNDQYKLLTLFPLNLESQKVYKNAPFDVTESQLDNTFFNRWDSIKHNIVVNWVDVTNRADQYGLALFTDHTTSYTHGTNHPLGLNLQYSGKGLWGRDYKITGPSQVHYAIVPHQGTWKDAGIWTESTKWNEPLYTTLMDSPSSQDQRSLIETSGQGWEVTTMLADDRDLTIRLFNAEASDKAQKITIDGRVQTAELVALNGQVIENLEIQKQGDSQSTISLAIPHFGIRTIRLGLEAVDHDSQE</sequence>
<dbReference type="SUPFAM" id="SSF74650">
    <property type="entry name" value="Galactose mutarotase-like"/>
    <property type="match status" value="1"/>
</dbReference>
<reference evidence="2" key="1">
    <citation type="journal article" date="2023" name="Comput. Struct. Biotechnol. J.">
        <title>Discovery of a novel marine Bacteroidetes with a rich repertoire of carbohydrate-active enzymes.</title>
        <authorList>
            <person name="Chen B."/>
            <person name="Liu G."/>
            <person name="Chen Q."/>
            <person name="Wang H."/>
            <person name="Liu L."/>
            <person name="Tang K."/>
        </authorList>
    </citation>
    <scope>NUCLEOTIDE SEQUENCE</scope>
    <source>
        <strain evidence="2">TK19036</strain>
    </source>
</reference>
<accession>A0AA49GJ49</accession>
<protein>
    <submittedName>
        <fullName evidence="2">Glycoside hydrolase family 38 C-terminal domain-containing protein</fullName>
    </submittedName>
</protein>
<dbReference type="Gene3D" id="2.60.40.1180">
    <property type="entry name" value="Golgi alpha-mannosidase II"/>
    <property type="match status" value="1"/>
</dbReference>
<proteinExistence type="predicted"/>
<dbReference type="GO" id="GO:0004559">
    <property type="term" value="F:alpha-mannosidase activity"/>
    <property type="evidence" value="ECO:0007669"/>
    <property type="project" value="InterPro"/>
</dbReference>
<dbReference type="GO" id="GO:0030246">
    <property type="term" value="F:carbohydrate binding"/>
    <property type="evidence" value="ECO:0007669"/>
    <property type="project" value="InterPro"/>
</dbReference>